<evidence type="ECO:0000256" key="2">
    <source>
        <dbReference type="SAM" id="Phobius"/>
    </source>
</evidence>
<feature type="transmembrane region" description="Helical" evidence="2">
    <location>
        <begin position="30"/>
        <end position="48"/>
    </location>
</feature>
<organism evidence="3 4">
    <name type="scientific">Natronomicrosphaera hydrolytica</name>
    <dbReference type="NCBI Taxonomy" id="3242702"/>
    <lineage>
        <taxon>Bacteria</taxon>
        <taxon>Pseudomonadati</taxon>
        <taxon>Planctomycetota</taxon>
        <taxon>Phycisphaerae</taxon>
        <taxon>Phycisphaerales</taxon>
        <taxon>Phycisphaeraceae</taxon>
        <taxon>Natronomicrosphaera</taxon>
    </lineage>
</organism>
<accession>A0ABV4UAL3</accession>
<reference evidence="3 4" key="1">
    <citation type="submission" date="2024-08" db="EMBL/GenBank/DDBJ databases">
        <title>Whole-genome sequencing of halo(alkali)philic microorganisms from hypersaline lakes.</title>
        <authorList>
            <person name="Sorokin D.Y."/>
            <person name="Merkel A.Y."/>
            <person name="Messina E."/>
            <person name="Yakimov M."/>
        </authorList>
    </citation>
    <scope>NUCLEOTIDE SEQUENCE [LARGE SCALE GENOMIC DNA]</scope>
    <source>
        <strain evidence="3 4">AB-hyl4</strain>
    </source>
</reference>
<evidence type="ECO:0000313" key="4">
    <source>
        <dbReference type="Proteomes" id="UP001575105"/>
    </source>
</evidence>
<feature type="region of interest" description="Disordered" evidence="1">
    <location>
        <begin position="1"/>
        <end position="21"/>
    </location>
</feature>
<name>A0ABV4UAL3_9BACT</name>
<dbReference type="RefSeq" id="WP_425346835.1">
    <property type="nucleotide sequence ID" value="NZ_JBGUBD010000013.1"/>
</dbReference>
<evidence type="ECO:0000256" key="1">
    <source>
        <dbReference type="SAM" id="MobiDB-lite"/>
    </source>
</evidence>
<dbReference type="EMBL" id="JBGUBD010000013">
    <property type="protein sequence ID" value="MFA9479909.1"/>
    <property type="molecule type" value="Genomic_DNA"/>
</dbReference>
<keyword evidence="4" id="KW-1185">Reference proteome</keyword>
<protein>
    <submittedName>
        <fullName evidence="3">Uncharacterized protein</fullName>
    </submittedName>
</protein>
<dbReference type="Proteomes" id="UP001575105">
    <property type="component" value="Unassembled WGS sequence"/>
</dbReference>
<keyword evidence="2" id="KW-0472">Membrane</keyword>
<evidence type="ECO:0000313" key="3">
    <source>
        <dbReference type="EMBL" id="MFA9479909.1"/>
    </source>
</evidence>
<sequence>MADTSTADRHAEGRVAKSIEQRTSELPSDLFLWAAGGSIVLSLLLRMMGRTDDANFVGHWSPTFLILGMYNKLVKLLGSE</sequence>
<gene>
    <name evidence="3" type="ORF">ACERK3_16620</name>
</gene>
<keyword evidence="2" id="KW-0812">Transmembrane</keyword>
<keyword evidence="2" id="KW-1133">Transmembrane helix</keyword>
<comment type="caution">
    <text evidence="3">The sequence shown here is derived from an EMBL/GenBank/DDBJ whole genome shotgun (WGS) entry which is preliminary data.</text>
</comment>
<proteinExistence type="predicted"/>